<dbReference type="RefSeq" id="WP_065536506.1">
    <property type="nucleotide sequence ID" value="NZ_CP016534.2"/>
</dbReference>
<dbReference type="EMBL" id="CP016534">
    <property type="protein sequence ID" value="ANU09791.1"/>
    <property type="molecule type" value="Genomic_DNA"/>
</dbReference>
<keyword evidence="1" id="KW-1133">Transmembrane helix</keyword>
<evidence type="ECO:0000313" key="2">
    <source>
        <dbReference type="EMBL" id="ANU09791.1"/>
    </source>
</evidence>
<gene>
    <name evidence="2" type="ORF">BBH88_05495</name>
</gene>
<keyword evidence="3" id="KW-1185">Reference proteome</keyword>
<proteinExistence type="predicted"/>
<evidence type="ECO:0000256" key="1">
    <source>
        <dbReference type="SAM" id="Phobius"/>
    </source>
</evidence>
<feature type="transmembrane region" description="Helical" evidence="1">
    <location>
        <begin position="38"/>
        <end position="62"/>
    </location>
</feature>
<dbReference type="Proteomes" id="UP000092661">
    <property type="component" value="Chromosome"/>
</dbReference>
<accession>A0ABM6D2N6</accession>
<reference evidence="2" key="1">
    <citation type="submission" date="2016-10" db="EMBL/GenBank/DDBJ databases">
        <authorList>
            <person name="See-Too W.S."/>
        </authorList>
    </citation>
    <scope>NUCLEOTIDE SEQUENCE</scope>
    <source>
        <strain evidence="2">DSM 14505</strain>
    </source>
</reference>
<sequence>MESFLKLIRYAGLLIFVVGILLSIVTFINFIFSLTDVWWLQIYFIRLYLLLLVSGILLYILITFRKKDDEKKE</sequence>
<feature type="transmembrane region" description="Helical" evidence="1">
    <location>
        <begin position="7"/>
        <end position="32"/>
    </location>
</feature>
<name>A0ABM6D2N6_9BACL</name>
<organism evidence="2 3">
    <name type="scientific">Planococcus antarcticus DSM 14505</name>
    <dbReference type="NCBI Taxonomy" id="1185653"/>
    <lineage>
        <taxon>Bacteria</taxon>
        <taxon>Bacillati</taxon>
        <taxon>Bacillota</taxon>
        <taxon>Bacilli</taxon>
        <taxon>Bacillales</taxon>
        <taxon>Caryophanaceae</taxon>
        <taxon>Planococcus</taxon>
    </lineage>
</organism>
<evidence type="ECO:0000313" key="3">
    <source>
        <dbReference type="Proteomes" id="UP000092661"/>
    </source>
</evidence>
<keyword evidence="1" id="KW-0812">Transmembrane</keyword>
<keyword evidence="1" id="KW-0472">Membrane</keyword>
<protein>
    <submittedName>
        <fullName evidence="2">Uncharacterized protein</fullName>
    </submittedName>
</protein>